<reference evidence="1" key="4">
    <citation type="journal article" date="2001" name="Nature">
        <title>Functional annotation of a full-length mouse cDNA collection.</title>
        <authorList>
            <consortium name="The RIKEN Genome Exploration Research Group Phase II Team and the FANTOM Consortium"/>
        </authorList>
    </citation>
    <scope>NUCLEOTIDE SEQUENCE</scope>
    <source>
        <strain evidence="1">C57BL/6J</strain>
        <tissue evidence="1">Spinal ganglion</tissue>
    </source>
</reference>
<reference evidence="1" key="1">
    <citation type="journal article" date="1999" name="Methods Enzymol.">
        <title>High-efficiency full-length cDNA cloning.</title>
        <authorList>
            <person name="Carninci P."/>
            <person name="Hayashizaki Y."/>
        </authorList>
    </citation>
    <scope>NUCLEOTIDE SEQUENCE</scope>
    <source>
        <strain evidence="1">C57BL/6J</strain>
        <tissue evidence="1">Spinal ganglion</tissue>
    </source>
</reference>
<sequence length="140" mass="15443">MTCPLVSRCVISLLAFCFLPKGFRTHGRCTESHCSWPAPLWSIRPGLSSSPGVSLTLQLSLLFWSFLSLQLIQAGFGSFQKKALAYASSRHCGLCPLRLLSPRHFGQILQKFAGDQHCLTCGHSLTPIVTSIPPNEQMNR</sequence>
<name>Q8BQ29_MOUSE</name>
<reference evidence="1" key="2">
    <citation type="journal article" date="2000" name="Genome Res.">
        <title>Normalization and subtraction of cap-trapper-selected cDNAs to prepare full-length cDNA libraries for rapid discovery of new genes.</title>
        <authorList>
            <person name="Carninci P."/>
            <person name="Shibata Y."/>
            <person name="Hayatsu N."/>
            <person name="Sugahara Y."/>
            <person name="Shibata K."/>
            <person name="Itoh M."/>
            <person name="Konno H."/>
            <person name="Okazaki Y."/>
            <person name="Muramatsu M."/>
            <person name="Hayashizaki Y."/>
        </authorList>
    </citation>
    <scope>NUCLEOTIDE SEQUENCE</scope>
    <source>
        <strain evidence="1">C57BL/6J</strain>
        <tissue evidence="1">Spinal ganglion</tissue>
    </source>
</reference>
<reference evidence="1" key="3">
    <citation type="journal article" date="2000" name="Genome Res.">
        <title>RIKEN integrated sequence analysis (RISA) system--384-format sequencing pipeline with 384 multicapillary sequencer.</title>
        <authorList>
            <person name="Shibata K."/>
            <person name="Itoh M."/>
            <person name="Aizawa K."/>
            <person name="Nagaoka S."/>
            <person name="Sasaki N."/>
            <person name="Carninci P."/>
            <person name="Konno H."/>
            <person name="Akiyama J."/>
            <person name="Nishi K."/>
            <person name="Kitsunai T."/>
            <person name="Tashiro H."/>
            <person name="Itoh M."/>
            <person name="Sumi N."/>
            <person name="Ishii Y."/>
            <person name="Nakamura S."/>
            <person name="Hazama M."/>
            <person name="Nishine T."/>
            <person name="Harada A."/>
            <person name="Yamamoto R."/>
            <person name="Matsumoto H."/>
            <person name="Sakaguchi S."/>
            <person name="Ikegami T."/>
            <person name="Kashiwagi K."/>
            <person name="Fujiwake S."/>
            <person name="Inoue K."/>
            <person name="Togawa Y."/>
            <person name="Izawa M."/>
            <person name="Ohara E."/>
            <person name="Watahiki M."/>
            <person name="Yoneda Y."/>
            <person name="Ishikawa T."/>
            <person name="Ozawa K."/>
            <person name="Tanaka T."/>
            <person name="Matsuura S."/>
            <person name="Kawai J."/>
            <person name="Okazaki Y."/>
            <person name="Muramatsu M."/>
            <person name="Inoue Y."/>
            <person name="Kira A."/>
            <person name="Hayashizaki Y."/>
        </authorList>
    </citation>
    <scope>NUCLEOTIDE SEQUENCE</scope>
    <source>
        <strain evidence="1">C57BL/6J</strain>
        <tissue evidence="1">Spinal ganglion</tissue>
    </source>
</reference>
<protein>
    <submittedName>
        <fullName evidence="1">Uncharacterized protein</fullName>
    </submittedName>
</protein>
<dbReference type="AlphaFoldDB" id="Q8BQ29"/>
<evidence type="ECO:0000313" key="2">
    <source>
        <dbReference type="MGI" id="MGI:3642664"/>
    </source>
</evidence>
<proteinExistence type="evidence at transcript level"/>
<reference evidence="1" key="5">
    <citation type="submission" date="2001-07" db="EMBL/GenBank/DDBJ databases">
        <authorList>
            <person name="Adachi J."/>
            <person name="Aizawa K."/>
            <person name="Akimura T."/>
            <person name="Arakawa T."/>
            <person name="Bono H."/>
            <person name="Carninci P."/>
            <person name="Fukuda S."/>
            <person name="Furuno M."/>
            <person name="Hanagaki T."/>
            <person name="Hara A."/>
            <person name="Hashizume W."/>
            <person name="Hayashida K."/>
            <person name="Hayatsu N."/>
            <person name="Hiramoto K."/>
            <person name="Hiraoka T."/>
            <person name="Hirozane T."/>
            <person name="Hori F."/>
            <person name="Imotani K."/>
            <person name="Ishii Y."/>
            <person name="Itoh M."/>
            <person name="Kagawa I."/>
            <person name="Kasukawa T."/>
            <person name="Katoh H."/>
            <person name="Kawai J."/>
            <person name="Kojima Y."/>
            <person name="Kondo S."/>
            <person name="Konno H."/>
            <person name="Kouda M."/>
            <person name="Koya S."/>
            <person name="Kurihara C."/>
            <person name="Matsuyama T."/>
            <person name="Miyazaki A."/>
            <person name="Murata M."/>
            <person name="Nakamura M."/>
            <person name="Nishi K."/>
            <person name="Nomura K."/>
            <person name="Numazaki R."/>
            <person name="Ohno M."/>
            <person name="Ohsato N."/>
            <person name="Okazaki Y."/>
            <person name="Saito R."/>
            <person name="Saitoh H."/>
            <person name="Sakai C."/>
            <person name="Sakai K."/>
            <person name="Sakazume N."/>
            <person name="Sano H."/>
            <person name="Sasaki D."/>
            <person name="Shibata K."/>
            <person name="Shinagawa A."/>
            <person name="Shiraki T."/>
            <person name="Sogabe Y."/>
            <person name="Tagami M."/>
            <person name="Tagawa A."/>
            <person name="Takahashi F."/>
            <person name="Takaku-Akahira S."/>
            <person name="Takeda Y."/>
            <person name="Tanaka T."/>
            <person name="Tomaru A."/>
            <person name="Toya T."/>
            <person name="Yasunishi A."/>
            <person name="Muramatsu M."/>
            <person name="Hayashizaki Y."/>
        </authorList>
    </citation>
    <scope>NUCLEOTIDE SEQUENCE</scope>
    <source>
        <strain evidence="1">C57BL/6J</strain>
        <tissue evidence="1">Spinal ganglion</tissue>
    </source>
</reference>
<gene>
    <name evidence="2" type="primary">D130062J21Rik</name>
</gene>
<evidence type="ECO:0000313" key="1">
    <source>
        <dbReference type="EMBL" id="BAC34708.1"/>
    </source>
</evidence>
<dbReference type="MGI" id="MGI:3642664">
    <property type="gene designation" value="D130062J21Rik"/>
</dbReference>
<reference evidence="1" key="8">
    <citation type="journal article" date="2005" name="Science">
        <title>Antisense Transcription in the Mammalian Transcriptome.</title>
        <authorList>
            <consortium name="RIKEN Genome Exploration Research Group and Genome Science Group (Genome Network Project Core Group) and the FANTOM Consortium"/>
        </authorList>
    </citation>
    <scope>NUCLEOTIDE SEQUENCE</scope>
    <source>
        <strain evidence="1">C57BL/6J</strain>
        <tissue evidence="1">Spinal ganglion</tissue>
    </source>
</reference>
<dbReference type="AGR" id="MGI:3642664"/>
<organism evidence="1">
    <name type="scientific">Mus musculus</name>
    <name type="common">Mouse</name>
    <dbReference type="NCBI Taxonomy" id="10090"/>
    <lineage>
        <taxon>Eukaryota</taxon>
        <taxon>Metazoa</taxon>
        <taxon>Chordata</taxon>
        <taxon>Craniata</taxon>
        <taxon>Vertebrata</taxon>
        <taxon>Euteleostomi</taxon>
        <taxon>Mammalia</taxon>
        <taxon>Eutheria</taxon>
        <taxon>Euarchontoglires</taxon>
        <taxon>Glires</taxon>
        <taxon>Rodentia</taxon>
        <taxon>Myomorpha</taxon>
        <taxon>Muroidea</taxon>
        <taxon>Muridae</taxon>
        <taxon>Murinae</taxon>
        <taxon>Mus</taxon>
        <taxon>Mus</taxon>
    </lineage>
</organism>
<accession>Q8BQ29</accession>
<reference evidence="1" key="6">
    <citation type="journal article" date="2002" name="Nature">
        <title>Analysis of the mouse transcriptome based on functional annotation of 60,770 full-length cDNAs.</title>
        <authorList>
            <consortium name="The FANTOM Consortium and the RIKEN Genome Exploration Research Group Phase I and II Team"/>
        </authorList>
    </citation>
    <scope>NUCLEOTIDE SEQUENCE</scope>
    <source>
        <strain evidence="1">C57BL/6J</strain>
        <tissue evidence="1">Spinal ganglion</tissue>
    </source>
</reference>
<dbReference type="EMBL" id="AK051661">
    <property type="protein sequence ID" value="BAC34708.1"/>
    <property type="molecule type" value="mRNA"/>
</dbReference>
<reference evidence="1" key="7">
    <citation type="journal article" date="2005" name="Science">
        <title>The Transcriptional Landscape of the Mammalian Genome.</title>
        <authorList>
            <consortium name="The FANTOM Consortium"/>
            <consortium name="Riken Genome Exploration Research Group and Genome Science Group (Genome Network Project Core Group)"/>
        </authorList>
    </citation>
    <scope>NUCLEOTIDE SEQUENCE</scope>
    <source>
        <strain evidence="1">C57BL/6J</strain>
        <tissue evidence="1">Spinal ganglion</tissue>
    </source>
</reference>